<evidence type="ECO:0000313" key="1">
    <source>
        <dbReference type="EMBL" id="MBO6987520.1"/>
    </source>
</evidence>
<comment type="caution">
    <text evidence="1">The sequence shown here is derived from an EMBL/GenBank/DDBJ whole genome shotgun (WGS) entry which is preliminary data.</text>
</comment>
<gene>
    <name evidence="1" type="ORF">JJ833_01505</name>
</gene>
<protein>
    <submittedName>
        <fullName evidence="1">Uncharacterized protein</fullName>
    </submittedName>
</protein>
<dbReference type="AlphaFoldDB" id="A0A9D9BVX2"/>
<proteinExistence type="predicted"/>
<dbReference type="EMBL" id="JAEPLE010000001">
    <property type="protein sequence ID" value="MBO6987520.1"/>
    <property type="molecule type" value="Genomic_DNA"/>
</dbReference>
<reference evidence="1" key="1">
    <citation type="journal article" date="2021" name="Front. Mar. Sci.">
        <title>Genomes of Diverse Isolates of Prochlorococcus High-Light-Adapted Clade II in the Western Pacific Ocean.</title>
        <authorList>
            <person name="Yan W."/>
            <person name="Feng X."/>
            <person name="Zhang W."/>
            <person name="Nawaz M.Z."/>
            <person name="Luo T."/>
            <person name="Zhang R."/>
            <person name="Jiao N."/>
        </authorList>
    </citation>
    <scope>NUCLEOTIDE SEQUENCE</scope>
    <source>
        <strain evidence="1">XMU1424</strain>
    </source>
</reference>
<name>A0A9D9BVX2_PROMR</name>
<sequence length="374" mass="44730">MKSLFWVSFSHREKEDYKLIKEWSENINCYVINNLRKKNISKRNIINKLLLRILRLDNILNLFKISYYGFFKSIIREIRDTEFSVNPNKYWLFYFFERLFFLIYRILWVESYSDIMNKVFIFRGVNDPLITYLKYRFKEKSSIFIIPHGTDFILPKHNHWRSADYWVTNYLEFRIGTINPKILYLGRLEYSYMNHKKINSKKLSFSESKVISLIFPKSSKNLIDYYLEIIKSFVKSTDYKIDLKIRPHPGDIQLSEYVKTLGYAGELELQRFIDKSDILLFPVGRLNWVSNVYYESTFSGKISGILIKKADLINKRIVNLNYELDHNLIEANGKSLKDWVKNIEINGYSNLPLVNSFVSSKDVEKRILKYITSQ</sequence>
<accession>A0A9D9BVX2</accession>
<organism evidence="1">
    <name type="scientific">Prochlorococcus marinus XMU1424</name>
    <dbReference type="NCBI Taxonomy" id="2774497"/>
    <lineage>
        <taxon>Bacteria</taxon>
        <taxon>Bacillati</taxon>
        <taxon>Cyanobacteriota</taxon>
        <taxon>Cyanophyceae</taxon>
        <taxon>Synechococcales</taxon>
        <taxon>Prochlorococcaceae</taxon>
        <taxon>Prochlorococcus</taxon>
    </lineage>
</organism>